<feature type="non-terminal residue" evidence="2">
    <location>
        <position position="160"/>
    </location>
</feature>
<keyword evidence="3" id="KW-1185">Reference proteome</keyword>
<dbReference type="Proteomes" id="UP001302059">
    <property type="component" value="Unassembled WGS sequence"/>
</dbReference>
<feature type="domain" description="Bacillithiol biosynthesis BshC N-terminal Rossmann-like" evidence="1">
    <location>
        <begin position="4"/>
        <end position="142"/>
    </location>
</feature>
<evidence type="ECO:0000313" key="2">
    <source>
        <dbReference type="EMBL" id="MDL2345945.1"/>
    </source>
</evidence>
<protein>
    <submittedName>
        <fullName evidence="2">Bacillithiol biosynthesis BshC</fullName>
    </submittedName>
</protein>
<reference evidence="2 3" key="1">
    <citation type="submission" date="2023-05" db="EMBL/GenBank/DDBJ databases">
        <authorList>
            <person name="Gao F."/>
        </authorList>
    </citation>
    <scope>NUCLEOTIDE SEQUENCE [LARGE SCALE GENOMIC DNA]</scope>
    <source>
        <strain evidence="2 3">MIMF12</strain>
    </source>
</reference>
<feature type="non-terminal residue" evidence="2">
    <location>
        <position position="1"/>
    </location>
</feature>
<accession>A0ABT7JLK4</accession>
<sequence>ALARRMAPTLARELEDPLAGPALVEDAAARLSAAGYEPQLRRPAGATNLFVEEEDGGRRLLRFGGRRFATETREYTREDLLDLLAADPSRLTPAAGLRPVVQDALLPTLAFVVGPGEIAYGAQLGGVYGLHGLRQPLLWPRLSVTWLEPNVARLLSRLGA</sequence>
<dbReference type="InterPro" id="IPR055398">
    <property type="entry name" value="Rossmann-like_BshC"/>
</dbReference>
<comment type="caution">
    <text evidence="2">The sequence shown here is derived from an EMBL/GenBank/DDBJ whole genome shotgun (WGS) entry which is preliminary data.</text>
</comment>
<gene>
    <name evidence="2" type="primary">bshC</name>
    <name evidence="2" type="ORF">QOL99_17590</name>
</gene>
<organism evidence="2 3">
    <name type="scientific">Deinococcus rhizophilus</name>
    <dbReference type="NCBI Taxonomy" id="3049544"/>
    <lineage>
        <taxon>Bacteria</taxon>
        <taxon>Thermotogati</taxon>
        <taxon>Deinococcota</taxon>
        <taxon>Deinococci</taxon>
        <taxon>Deinococcales</taxon>
        <taxon>Deinococcaceae</taxon>
        <taxon>Deinococcus</taxon>
    </lineage>
</organism>
<dbReference type="EMBL" id="JASNGB010000404">
    <property type="protein sequence ID" value="MDL2345945.1"/>
    <property type="molecule type" value="Genomic_DNA"/>
</dbReference>
<dbReference type="RefSeq" id="WP_285525697.1">
    <property type="nucleotide sequence ID" value="NZ_JASNGB010000404.1"/>
</dbReference>
<proteinExistence type="predicted"/>
<name>A0ABT7JLK4_9DEIO</name>
<evidence type="ECO:0000313" key="3">
    <source>
        <dbReference type="Proteomes" id="UP001302059"/>
    </source>
</evidence>
<evidence type="ECO:0000259" key="1">
    <source>
        <dbReference type="Pfam" id="PF10079"/>
    </source>
</evidence>
<dbReference type="Pfam" id="PF10079">
    <property type="entry name" value="Rossmann-like_BshC"/>
    <property type="match status" value="1"/>
</dbReference>